<dbReference type="InterPro" id="IPR036038">
    <property type="entry name" value="Aminotransferase-like"/>
</dbReference>
<protein>
    <recommendedName>
        <fullName evidence="11">Branched-chain-amino-acid aminotransferase</fullName>
        <ecNumber evidence="11">2.6.1.42</ecNumber>
    </recommendedName>
</protein>
<dbReference type="PANTHER" id="PTHR11825:SF28">
    <property type="entry name" value="BRANCHED-CHAIN-AMINO-ACID AMINOTRANSFERASE"/>
    <property type="match status" value="1"/>
</dbReference>
<reference evidence="12" key="1">
    <citation type="submission" date="2022-11" db="EMBL/GenBank/DDBJ databases">
        <authorList>
            <person name="Kikuchi T."/>
        </authorList>
    </citation>
    <scope>NUCLEOTIDE SEQUENCE</scope>
    <source>
        <strain evidence="12">PS1010</strain>
    </source>
</reference>
<evidence type="ECO:0000256" key="2">
    <source>
        <dbReference type="ARBA" id="ARBA00009320"/>
    </source>
</evidence>
<evidence type="ECO:0000256" key="5">
    <source>
        <dbReference type="ARBA" id="ARBA00022679"/>
    </source>
</evidence>
<dbReference type="SUPFAM" id="SSF56752">
    <property type="entry name" value="D-aminoacid aminotransferase-like PLP-dependent enzymes"/>
    <property type="match status" value="1"/>
</dbReference>
<dbReference type="NCBIfam" id="NF009897">
    <property type="entry name" value="PRK13357.1"/>
    <property type="match status" value="1"/>
</dbReference>
<evidence type="ECO:0000256" key="8">
    <source>
        <dbReference type="PIRSR" id="PIRSR006468-1"/>
    </source>
</evidence>
<evidence type="ECO:0000256" key="10">
    <source>
        <dbReference type="RuleBase" id="RU004516"/>
    </source>
</evidence>
<dbReference type="InterPro" id="IPR043132">
    <property type="entry name" value="BCAT-like_C"/>
</dbReference>
<name>A0A9P1IV30_9PELO</name>
<dbReference type="PIRSF" id="PIRSF006468">
    <property type="entry name" value="BCAT1"/>
    <property type="match status" value="1"/>
</dbReference>
<dbReference type="GO" id="GO:0009098">
    <property type="term" value="P:L-leucine biosynthetic process"/>
    <property type="evidence" value="ECO:0007669"/>
    <property type="project" value="TreeGrafter"/>
</dbReference>
<dbReference type="AlphaFoldDB" id="A0A9P1IV30"/>
<dbReference type="GO" id="GO:0005739">
    <property type="term" value="C:mitochondrion"/>
    <property type="evidence" value="ECO:0007669"/>
    <property type="project" value="TreeGrafter"/>
</dbReference>
<dbReference type="EMBL" id="CANHGI010000005">
    <property type="protein sequence ID" value="CAI5452720.1"/>
    <property type="molecule type" value="Genomic_DNA"/>
</dbReference>
<comment type="similarity">
    <text evidence="2 9">Belongs to the class-IV pyridoxal-phosphate-dependent aminotransferase family.</text>
</comment>
<gene>
    <name evidence="12" type="ORF">CAMP_LOCUS15357</name>
</gene>
<evidence type="ECO:0000313" key="12">
    <source>
        <dbReference type="EMBL" id="CAI5452720.1"/>
    </source>
</evidence>
<dbReference type="CDD" id="cd01557">
    <property type="entry name" value="BCAT_beta_family"/>
    <property type="match status" value="1"/>
</dbReference>
<comment type="catalytic activity">
    <reaction evidence="11">
        <text>L-valine + 2-oxoglutarate = 3-methyl-2-oxobutanoate + L-glutamate</text>
        <dbReference type="Rhea" id="RHEA:24813"/>
        <dbReference type="ChEBI" id="CHEBI:11851"/>
        <dbReference type="ChEBI" id="CHEBI:16810"/>
        <dbReference type="ChEBI" id="CHEBI:29985"/>
        <dbReference type="ChEBI" id="CHEBI:57762"/>
        <dbReference type="EC" id="2.6.1.42"/>
    </reaction>
</comment>
<accession>A0A9P1IV30</accession>
<evidence type="ECO:0000256" key="1">
    <source>
        <dbReference type="ARBA" id="ARBA00001933"/>
    </source>
</evidence>
<evidence type="ECO:0000256" key="4">
    <source>
        <dbReference type="ARBA" id="ARBA00022605"/>
    </source>
</evidence>
<dbReference type="EC" id="2.6.1.42" evidence="11"/>
<keyword evidence="4 11" id="KW-0028">Amino-acid biosynthesis</keyword>
<dbReference type="NCBIfam" id="TIGR01123">
    <property type="entry name" value="ilvE_II"/>
    <property type="match status" value="1"/>
</dbReference>
<dbReference type="InterPro" id="IPR005786">
    <property type="entry name" value="B_amino_transII"/>
</dbReference>
<dbReference type="PANTHER" id="PTHR11825">
    <property type="entry name" value="SUBGROUP IIII AMINOTRANSFERASE"/>
    <property type="match status" value="1"/>
</dbReference>
<keyword evidence="5 11" id="KW-0808">Transferase</keyword>
<dbReference type="FunFam" id="3.30.470.10:FF:000002">
    <property type="entry name" value="Branched-chain-amino-acid aminotransferase"/>
    <property type="match status" value="1"/>
</dbReference>
<evidence type="ECO:0000256" key="3">
    <source>
        <dbReference type="ARBA" id="ARBA00022576"/>
    </source>
</evidence>
<evidence type="ECO:0000256" key="7">
    <source>
        <dbReference type="ARBA" id="ARBA00023304"/>
    </source>
</evidence>
<evidence type="ECO:0000256" key="9">
    <source>
        <dbReference type="RuleBase" id="RU004106"/>
    </source>
</evidence>
<dbReference type="PROSITE" id="PS00770">
    <property type="entry name" value="AA_TRANSFER_CLASS_4"/>
    <property type="match status" value="1"/>
</dbReference>
<keyword evidence="7 11" id="KW-0100">Branched-chain amino acid biosynthesis</keyword>
<evidence type="ECO:0000256" key="6">
    <source>
        <dbReference type="ARBA" id="ARBA00022898"/>
    </source>
</evidence>
<dbReference type="GO" id="GO:0004084">
    <property type="term" value="F:branched-chain-amino-acid transaminase activity"/>
    <property type="evidence" value="ECO:0007669"/>
    <property type="project" value="UniProtKB-EC"/>
</dbReference>
<dbReference type="InterPro" id="IPR001544">
    <property type="entry name" value="Aminotrans_IV"/>
</dbReference>
<dbReference type="Gene3D" id="3.20.10.10">
    <property type="entry name" value="D-amino Acid Aminotransferase, subunit A, domain 2"/>
    <property type="match status" value="1"/>
</dbReference>
<dbReference type="InterPro" id="IPR043131">
    <property type="entry name" value="BCAT-like_N"/>
</dbReference>
<dbReference type="OrthoDB" id="1732691at2759"/>
<comment type="catalytic activity">
    <reaction evidence="11">
        <text>L-isoleucine + 2-oxoglutarate = (S)-3-methyl-2-oxopentanoate + L-glutamate</text>
        <dbReference type="Rhea" id="RHEA:24801"/>
        <dbReference type="ChEBI" id="CHEBI:16810"/>
        <dbReference type="ChEBI" id="CHEBI:29985"/>
        <dbReference type="ChEBI" id="CHEBI:35146"/>
        <dbReference type="ChEBI" id="CHEBI:58045"/>
        <dbReference type="EC" id="2.6.1.42"/>
    </reaction>
</comment>
<keyword evidence="3 11" id="KW-0032">Aminotransferase</keyword>
<dbReference type="GO" id="GO:0009099">
    <property type="term" value="P:L-valine biosynthetic process"/>
    <property type="evidence" value="ECO:0007669"/>
    <property type="project" value="TreeGrafter"/>
</dbReference>
<dbReference type="InterPro" id="IPR033939">
    <property type="entry name" value="BCAT_family"/>
</dbReference>
<proteinExistence type="inferred from homology"/>
<dbReference type="InterPro" id="IPR018300">
    <property type="entry name" value="Aminotrans_IV_CS"/>
</dbReference>
<keyword evidence="13" id="KW-1185">Reference proteome</keyword>
<dbReference type="Proteomes" id="UP001152747">
    <property type="component" value="Unassembled WGS sequence"/>
</dbReference>
<feature type="modified residue" description="N6-(pyridoxal phosphate)lysine" evidence="8">
    <location>
        <position position="225"/>
    </location>
</feature>
<dbReference type="Gene3D" id="3.30.470.10">
    <property type="match status" value="1"/>
</dbReference>
<comment type="caution">
    <text evidence="12">The sequence shown here is derived from an EMBL/GenBank/DDBJ whole genome shotgun (WGS) entry which is preliminary data.</text>
</comment>
<evidence type="ECO:0000313" key="13">
    <source>
        <dbReference type="Proteomes" id="UP001152747"/>
    </source>
</evidence>
<comment type="catalytic activity">
    <reaction evidence="11">
        <text>L-leucine + 2-oxoglutarate = 4-methyl-2-oxopentanoate + L-glutamate</text>
        <dbReference type="Rhea" id="RHEA:18321"/>
        <dbReference type="ChEBI" id="CHEBI:16810"/>
        <dbReference type="ChEBI" id="CHEBI:17865"/>
        <dbReference type="ChEBI" id="CHEBI:29985"/>
        <dbReference type="ChEBI" id="CHEBI:57427"/>
        <dbReference type="EC" id="2.6.1.42"/>
    </reaction>
</comment>
<dbReference type="Pfam" id="PF01063">
    <property type="entry name" value="Aminotran_4"/>
    <property type="match status" value="1"/>
</dbReference>
<evidence type="ECO:0000256" key="11">
    <source>
        <dbReference type="RuleBase" id="RU004517"/>
    </source>
</evidence>
<comment type="cofactor">
    <cofactor evidence="1 10">
        <name>pyridoxal 5'-phosphate</name>
        <dbReference type="ChEBI" id="CHEBI:597326"/>
    </cofactor>
</comment>
<keyword evidence="6 10" id="KW-0663">Pyridoxal phosphate</keyword>
<sequence>MQKNLFYSTISARFSLSSRREFNKTFYHKDLIVKKSPTSCLDQIPKDVGKLGFGQNFSDHMVDVVYTDDKGWGAPKIQPISDFRIHPAARALHYGVQLFEGMKAYHGVDGKIRLFRPEMNMLRMKRSAERACLPDFDVEEALKVIDSIVRLEHKFIPKSRNGALYVRPFMLSAEPTMKVAAGGEARWAVLTNPVGSYFKPNDKGVTLLADPGYVRSWKGGVGEFKMGCNYAPTIFVNKAAMKMGCDQVMWLSGENRLVTEAGAMNLFVFWKNEQGEDELITAPVSSGLLLPGVTRDSVIELAKEWNEFKVTERNFTMDELSRAIKEKRVHEFFVSGTAATVLPAQKIIHKDQEKGIDDVLHIDTTGSKFKLHERIFKTITGIQYGEIEREKWQRIVTI</sequence>
<organism evidence="12 13">
    <name type="scientific">Caenorhabditis angaria</name>
    <dbReference type="NCBI Taxonomy" id="860376"/>
    <lineage>
        <taxon>Eukaryota</taxon>
        <taxon>Metazoa</taxon>
        <taxon>Ecdysozoa</taxon>
        <taxon>Nematoda</taxon>
        <taxon>Chromadorea</taxon>
        <taxon>Rhabditida</taxon>
        <taxon>Rhabditina</taxon>
        <taxon>Rhabditomorpha</taxon>
        <taxon>Rhabditoidea</taxon>
        <taxon>Rhabditidae</taxon>
        <taxon>Peloderinae</taxon>
        <taxon>Caenorhabditis</taxon>
    </lineage>
</organism>